<organism evidence="3 4">
    <name type="scientific">Aquincola agrisoli</name>
    <dbReference type="NCBI Taxonomy" id="3119538"/>
    <lineage>
        <taxon>Bacteria</taxon>
        <taxon>Pseudomonadati</taxon>
        <taxon>Pseudomonadota</taxon>
        <taxon>Betaproteobacteria</taxon>
        <taxon>Burkholderiales</taxon>
        <taxon>Sphaerotilaceae</taxon>
        <taxon>Aquincola</taxon>
    </lineage>
</organism>
<evidence type="ECO:0000313" key="3">
    <source>
        <dbReference type="EMBL" id="MEF7614466.1"/>
    </source>
</evidence>
<dbReference type="FunFam" id="3.40.50.720:FF:000084">
    <property type="entry name" value="Short-chain dehydrogenase reductase"/>
    <property type="match status" value="1"/>
</dbReference>
<dbReference type="RefSeq" id="WP_332289452.1">
    <property type="nucleotide sequence ID" value="NZ_JAZIBG010000025.1"/>
</dbReference>
<dbReference type="InterPro" id="IPR020904">
    <property type="entry name" value="Sc_DH/Rdtase_CS"/>
</dbReference>
<dbReference type="PRINTS" id="PR00081">
    <property type="entry name" value="GDHRDH"/>
</dbReference>
<dbReference type="PROSITE" id="PS00061">
    <property type="entry name" value="ADH_SHORT"/>
    <property type="match status" value="1"/>
</dbReference>
<keyword evidence="2" id="KW-0560">Oxidoreductase</keyword>
<dbReference type="PANTHER" id="PTHR43639">
    <property type="entry name" value="OXIDOREDUCTASE, SHORT-CHAIN DEHYDROGENASE/REDUCTASE FAMILY (AFU_ORTHOLOGUE AFUA_5G02870)"/>
    <property type="match status" value="1"/>
</dbReference>
<comment type="caution">
    <text evidence="3">The sequence shown here is derived from an EMBL/GenBank/DDBJ whole genome shotgun (WGS) entry which is preliminary data.</text>
</comment>
<dbReference type="EMBL" id="JAZIBG010000025">
    <property type="protein sequence ID" value="MEF7614466.1"/>
    <property type="molecule type" value="Genomic_DNA"/>
</dbReference>
<dbReference type="SUPFAM" id="SSF51735">
    <property type="entry name" value="NAD(P)-binding Rossmann-fold domains"/>
    <property type="match status" value="1"/>
</dbReference>
<dbReference type="AlphaFoldDB" id="A0AAW9QAK9"/>
<accession>A0AAW9QAK9</accession>
<sequence>MQRRGMVLVTGGSRGIGAATVRLAAEAGFGVVFTYVSREDAARALVADLVQRGHRAHCIEADVGEPDHIDRLMSSLPQDMGPLVGLVNNAGLTGPLGAFVDTSLETMRRVTAVNVIGTMLLSRYVVAAWLAAGTHGSIVNVSSIAATLGAPGEYVHYAATKGAVESFTIGLAKELAATGIRVNAVSPGTTLTDIHATAGEPGRPQRVASRIPMQRVARPQEIAEAIVWLLEDKASYVTGSVLKVAGGS</sequence>
<proteinExistence type="inferred from homology"/>
<evidence type="ECO:0000313" key="4">
    <source>
        <dbReference type="Proteomes" id="UP001336250"/>
    </source>
</evidence>
<evidence type="ECO:0000256" key="1">
    <source>
        <dbReference type="ARBA" id="ARBA00006484"/>
    </source>
</evidence>
<gene>
    <name evidence="3" type="ORF">V4F39_11155</name>
</gene>
<dbReference type="InterPro" id="IPR036291">
    <property type="entry name" value="NAD(P)-bd_dom_sf"/>
</dbReference>
<dbReference type="Pfam" id="PF13561">
    <property type="entry name" value="adh_short_C2"/>
    <property type="match status" value="1"/>
</dbReference>
<dbReference type="CDD" id="cd05233">
    <property type="entry name" value="SDR_c"/>
    <property type="match status" value="1"/>
</dbReference>
<comment type="similarity">
    <text evidence="1">Belongs to the short-chain dehydrogenases/reductases (SDR) family.</text>
</comment>
<dbReference type="InterPro" id="IPR002347">
    <property type="entry name" value="SDR_fam"/>
</dbReference>
<dbReference type="Gene3D" id="3.40.50.720">
    <property type="entry name" value="NAD(P)-binding Rossmann-like Domain"/>
    <property type="match status" value="1"/>
</dbReference>
<dbReference type="Proteomes" id="UP001336250">
    <property type="component" value="Unassembled WGS sequence"/>
</dbReference>
<dbReference type="PANTHER" id="PTHR43639:SF1">
    <property type="entry name" value="SHORT-CHAIN DEHYDROGENASE_REDUCTASE FAMILY PROTEIN"/>
    <property type="match status" value="1"/>
</dbReference>
<protein>
    <submittedName>
        <fullName evidence="3">SDR family oxidoreductase</fullName>
    </submittedName>
</protein>
<reference evidence="3 4" key="1">
    <citation type="submission" date="2024-02" db="EMBL/GenBank/DDBJ databases">
        <title>Genome sequence of Aquincola sp. MAHUQ-54.</title>
        <authorList>
            <person name="Huq M.A."/>
        </authorList>
    </citation>
    <scope>NUCLEOTIDE SEQUENCE [LARGE SCALE GENOMIC DNA]</scope>
    <source>
        <strain evidence="3 4">MAHUQ-54</strain>
    </source>
</reference>
<name>A0AAW9QAK9_9BURK</name>
<dbReference type="GO" id="GO:0016491">
    <property type="term" value="F:oxidoreductase activity"/>
    <property type="evidence" value="ECO:0007669"/>
    <property type="project" value="UniProtKB-KW"/>
</dbReference>
<keyword evidence="4" id="KW-1185">Reference proteome</keyword>
<dbReference type="PRINTS" id="PR00080">
    <property type="entry name" value="SDRFAMILY"/>
</dbReference>
<evidence type="ECO:0000256" key="2">
    <source>
        <dbReference type="ARBA" id="ARBA00023002"/>
    </source>
</evidence>